<name>A0AAN8JDP9_PATCE</name>
<accession>A0AAN8JDP9</accession>
<dbReference type="FunFam" id="1.10.10.10:FF:000135">
    <property type="entry name" value="forkhead box protein G1"/>
    <property type="match status" value="1"/>
</dbReference>
<dbReference type="PRINTS" id="PR00053">
    <property type="entry name" value="FORKHEAD"/>
</dbReference>
<dbReference type="InterPro" id="IPR045912">
    <property type="entry name" value="FOXJ2/3-like"/>
</dbReference>
<dbReference type="Gene3D" id="1.10.10.10">
    <property type="entry name" value="Winged helix-like DNA-binding domain superfamily/Winged helix DNA-binding domain"/>
    <property type="match status" value="1"/>
</dbReference>
<evidence type="ECO:0000256" key="5">
    <source>
        <dbReference type="PROSITE-ProRule" id="PRU00089"/>
    </source>
</evidence>
<comment type="subcellular location">
    <subcellularLocation>
        <location evidence="5">Nucleus</location>
    </subcellularLocation>
</comment>
<keyword evidence="3" id="KW-0804">Transcription</keyword>
<feature type="domain" description="Fork-head" evidence="6">
    <location>
        <begin position="94"/>
        <end position="189"/>
    </location>
</feature>
<evidence type="ECO:0000256" key="4">
    <source>
        <dbReference type="ARBA" id="ARBA00023242"/>
    </source>
</evidence>
<dbReference type="EMBL" id="JAZGQO010000010">
    <property type="protein sequence ID" value="KAK6176176.1"/>
    <property type="molecule type" value="Genomic_DNA"/>
</dbReference>
<proteinExistence type="predicted"/>
<gene>
    <name evidence="7" type="ORF">SNE40_014506</name>
</gene>
<dbReference type="InterPro" id="IPR001766">
    <property type="entry name" value="Fork_head_dom"/>
</dbReference>
<evidence type="ECO:0000259" key="6">
    <source>
        <dbReference type="PROSITE" id="PS50039"/>
    </source>
</evidence>
<keyword evidence="2 5" id="KW-0238">DNA-binding</keyword>
<dbReference type="SUPFAM" id="SSF46785">
    <property type="entry name" value="Winged helix' DNA-binding domain"/>
    <property type="match status" value="1"/>
</dbReference>
<evidence type="ECO:0000256" key="2">
    <source>
        <dbReference type="ARBA" id="ARBA00023125"/>
    </source>
</evidence>
<dbReference type="Pfam" id="PF00250">
    <property type="entry name" value="Forkhead"/>
    <property type="match status" value="1"/>
</dbReference>
<dbReference type="InterPro" id="IPR036388">
    <property type="entry name" value="WH-like_DNA-bd_sf"/>
</dbReference>
<dbReference type="GO" id="GO:0000981">
    <property type="term" value="F:DNA-binding transcription factor activity, RNA polymerase II-specific"/>
    <property type="evidence" value="ECO:0007669"/>
    <property type="project" value="TreeGrafter"/>
</dbReference>
<feature type="DNA-binding region" description="Fork-head" evidence="5">
    <location>
        <begin position="94"/>
        <end position="189"/>
    </location>
</feature>
<evidence type="ECO:0000256" key="1">
    <source>
        <dbReference type="ARBA" id="ARBA00023015"/>
    </source>
</evidence>
<dbReference type="InterPro" id="IPR018122">
    <property type="entry name" value="TF_fork_head_CS_1"/>
</dbReference>
<dbReference type="PROSITE" id="PS00658">
    <property type="entry name" value="FORK_HEAD_2"/>
    <property type="match status" value="1"/>
</dbReference>
<evidence type="ECO:0000256" key="3">
    <source>
        <dbReference type="ARBA" id="ARBA00023163"/>
    </source>
</evidence>
<dbReference type="AlphaFoldDB" id="A0AAN8JDP9"/>
<keyword evidence="8" id="KW-1185">Reference proteome</keyword>
<dbReference type="InterPro" id="IPR030456">
    <property type="entry name" value="TF_fork_head_CS_2"/>
</dbReference>
<sequence>MSSVSRTVLAQRLLNNWLIKNPLDSYNTGRIDIDESLTELSWLHNLTTTVSTSSGSQKSPVSTDNYRNILVYPPVCNSNSSTEYRAQKNNGTIRPPQSYATLISMAINETPEKQMNISSIYKWISVNFPYFKMADSHWKNSIRHNLSLNKRFEKAPRRNNESGKGGYWRIKPEFNDVSRQHGDIKKRISSEESSLNPSCKRIKLQEESLAVINHNSDEECDNVSVDDIMTYPMSSSDSNCDVNTDDLKCFDDLLVFNFTDESKNQQLNDICSDLTADAICDDDWWNKALGFIGEPNELSDDKNNKLDTSDLFSSINNDDQEIYIPTLDNADDDVDICNLFHVDHIF</sequence>
<dbReference type="GO" id="GO:0005634">
    <property type="term" value="C:nucleus"/>
    <property type="evidence" value="ECO:0007669"/>
    <property type="project" value="UniProtKB-SubCell"/>
</dbReference>
<dbReference type="PANTHER" id="PTHR46078:SF2">
    <property type="entry name" value="FORK-HEAD DOMAIN-CONTAINING PROTEIN"/>
    <property type="match status" value="1"/>
</dbReference>
<evidence type="ECO:0000313" key="8">
    <source>
        <dbReference type="Proteomes" id="UP001347796"/>
    </source>
</evidence>
<dbReference type="Proteomes" id="UP001347796">
    <property type="component" value="Unassembled WGS sequence"/>
</dbReference>
<keyword evidence="1" id="KW-0805">Transcription regulation</keyword>
<dbReference type="GO" id="GO:0000978">
    <property type="term" value="F:RNA polymerase II cis-regulatory region sequence-specific DNA binding"/>
    <property type="evidence" value="ECO:0007669"/>
    <property type="project" value="TreeGrafter"/>
</dbReference>
<dbReference type="PANTHER" id="PTHR46078">
    <property type="entry name" value="FORKHEAD BOX PROTEIN J2 FAMILY MEMBER"/>
    <property type="match status" value="1"/>
</dbReference>
<reference evidence="7 8" key="1">
    <citation type="submission" date="2024-01" db="EMBL/GenBank/DDBJ databases">
        <title>The genome of the rayed Mediterranean limpet Patella caerulea (Linnaeus, 1758).</title>
        <authorList>
            <person name="Anh-Thu Weber A."/>
            <person name="Halstead-Nussloch G."/>
        </authorList>
    </citation>
    <scope>NUCLEOTIDE SEQUENCE [LARGE SCALE GENOMIC DNA]</scope>
    <source>
        <strain evidence="7">AATW-2023a</strain>
        <tissue evidence="7">Whole specimen</tissue>
    </source>
</reference>
<dbReference type="SMART" id="SM00339">
    <property type="entry name" value="FH"/>
    <property type="match status" value="1"/>
</dbReference>
<keyword evidence="4 5" id="KW-0539">Nucleus</keyword>
<evidence type="ECO:0000313" key="7">
    <source>
        <dbReference type="EMBL" id="KAK6176176.1"/>
    </source>
</evidence>
<dbReference type="PROSITE" id="PS00657">
    <property type="entry name" value="FORK_HEAD_1"/>
    <property type="match status" value="1"/>
</dbReference>
<protein>
    <recommendedName>
        <fullName evidence="6">Fork-head domain-containing protein</fullName>
    </recommendedName>
</protein>
<dbReference type="InterPro" id="IPR036390">
    <property type="entry name" value="WH_DNA-bd_sf"/>
</dbReference>
<organism evidence="7 8">
    <name type="scientific">Patella caerulea</name>
    <name type="common">Rayed Mediterranean limpet</name>
    <dbReference type="NCBI Taxonomy" id="87958"/>
    <lineage>
        <taxon>Eukaryota</taxon>
        <taxon>Metazoa</taxon>
        <taxon>Spiralia</taxon>
        <taxon>Lophotrochozoa</taxon>
        <taxon>Mollusca</taxon>
        <taxon>Gastropoda</taxon>
        <taxon>Patellogastropoda</taxon>
        <taxon>Patelloidea</taxon>
        <taxon>Patellidae</taxon>
        <taxon>Patella</taxon>
    </lineage>
</organism>
<comment type="caution">
    <text evidence="7">The sequence shown here is derived from an EMBL/GenBank/DDBJ whole genome shotgun (WGS) entry which is preliminary data.</text>
</comment>
<dbReference type="CDD" id="cd00059">
    <property type="entry name" value="FH_FOX"/>
    <property type="match status" value="1"/>
</dbReference>
<dbReference type="PROSITE" id="PS50039">
    <property type="entry name" value="FORK_HEAD_3"/>
    <property type="match status" value="1"/>
</dbReference>